<name>A0A8T1W8T6_9STRA</name>
<organism evidence="1 2">
    <name type="scientific">Phytophthora pseudosyringae</name>
    <dbReference type="NCBI Taxonomy" id="221518"/>
    <lineage>
        <taxon>Eukaryota</taxon>
        <taxon>Sar</taxon>
        <taxon>Stramenopiles</taxon>
        <taxon>Oomycota</taxon>
        <taxon>Peronosporomycetes</taxon>
        <taxon>Peronosporales</taxon>
        <taxon>Peronosporaceae</taxon>
        <taxon>Phytophthora</taxon>
    </lineage>
</organism>
<dbReference type="AlphaFoldDB" id="A0A8T1W8T6"/>
<reference evidence="1" key="1">
    <citation type="submission" date="2021-02" db="EMBL/GenBank/DDBJ databases">
        <authorList>
            <person name="Palmer J.M."/>
        </authorList>
    </citation>
    <scope>NUCLEOTIDE SEQUENCE</scope>
    <source>
        <strain evidence="1">SCRP734</strain>
    </source>
</reference>
<sequence>MDAGKTLKTAASAASSQSALSAHSSASNVLLADDAATSGGSSSGSSSSASGNNVTAAEAGSVTLAGLQEAVKAQKEWTKHLVHDGDGKLLFGNVKPLDGEVAGFLKLFNKREDTMASGIVLLGEQYDVHRFHPPLVYGRRGDPSLEEGEGIAVCKVAQGSRTLFCLITYVYPTLSARAVPQLKEFCETQLAKLS</sequence>
<evidence type="ECO:0000313" key="2">
    <source>
        <dbReference type="Proteomes" id="UP000694044"/>
    </source>
</evidence>
<dbReference type="OrthoDB" id="10259541at2759"/>
<accession>A0A8T1W8T6</accession>
<dbReference type="Proteomes" id="UP000694044">
    <property type="component" value="Unassembled WGS sequence"/>
</dbReference>
<gene>
    <name evidence="1" type="ORF">PHYPSEUDO_012091</name>
</gene>
<evidence type="ECO:0008006" key="3">
    <source>
        <dbReference type="Google" id="ProtNLM"/>
    </source>
</evidence>
<proteinExistence type="predicted"/>
<keyword evidence="2" id="KW-1185">Reference proteome</keyword>
<protein>
    <recommendedName>
        <fullName evidence="3">Profilin</fullName>
    </recommendedName>
</protein>
<dbReference type="PANTHER" id="PTHR41752">
    <property type="entry name" value="PROFILIN"/>
    <property type="match status" value="1"/>
</dbReference>
<dbReference type="EMBL" id="JAGDFM010000057">
    <property type="protein sequence ID" value="KAG7388600.1"/>
    <property type="molecule type" value="Genomic_DNA"/>
</dbReference>
<evidence type="ECO:0000313" key="1">
    <source>
        <dbReference type="EMBL" id="KAG7388600.1"/>
    </source>
</evidence>
<comment type="caution">
    <text evidence="1">The sequence shown here is derived from an EMBL/GenBank/DDBJ whole genome shotgun (WGS) entry which is preliminary data.</text>
</comment>
<dbReference type="PANTHER" id="PTHR41752:SF1">
    <property type="entry name" value="PROFILIN"/>
    <property type="match status" value="1"/>
</dbReference>